<proteinExistence type="predicted"/>
<dbReference type="AlphaFoldDB" id="A0A915DGY5"/>
<keyword evidence="1" id="KW-0472">Membrane</keyword>
<evidence type="ECO:0000313" key="2">
    <source>
        <dbReference type="Proteomes" id="UP000887574"/>
    </source>
</evidence>
<evidence type="ECO:0000313" key="3">
    <source>
        <dbReference type="WBParaSite" id="jg19345"/>
    </source>
</evidence>
<feature type="transmembrane region" description="Helical" evidence="1">
    <location>
        <begin position="73"/>
        <end position="90"/>
    </location>
</feature>
<dbReference type="Proteomes" id="UP000887574">
    <property type="component" value="Unplaced"/>
</dbReference>
<accession>A0A915DGY5</accession>
<keyword evidence="2" id="KW-1185">Reference proteome</keyword>
<reference evidence="3" key="1">
    <citation type="submission" date="2022-11" db="UniProtKB">
        <authorList>
            <consortium name="WormBaseParasite"/>
        </authorList>
    </citation>
    <scope>IDENTIFICATION</scope>
</reference>
<organism evidence="2 3">
    <name type="scientific">Ditylenchus dipsaci</name>
    <dbReference type="NCBI Taxonomy" id="166011"/>
    <lineage>
        <taxon>Eukaryota</taxon>
        <taxon>Metazoa</taxon>
        <taxon>Ecdysozoa</taxon>
        <taxon>Nematoda</taxon>
        <taxon>Chromadorea</taxon>
        <taxon>Rhabditida</taxon>
        <taxon>Tylenchina</taxon>
        <taxon>Tylenchomorpha</taxon>
        <taxon>Sphaerularioidea</taxon>
        <taxon>Anguinidae</taxon>
        <taxon>Anguininae</taxon>
        <taxon>Ditylenchus</taxon>
    </lineage>
</organism>
<name>A0A915DGY5_9BILA</name>
<protein>
    <submittedName>
        <fullName evidence="3">Uncharacterized protein</fullName>
    </submittedName>
</protein>
<keyword evidence="1" id="KW-1133">Transmembrane helix</keyword>
<sequence length="131" mass="13279">MLLDKVVAIAADGELPGAIDSDPVSPADVVGIIVVVILLPPSLRNSHDRDIASWGIAVAFAAGAITVNKSSRVVGIIVVVIPAAGIIVPFKAAGAMVVELPDEAGVVELTIGAAIETIVPFAVGDELELRP</sequence>
<keyword evidence="1" id="KW-0812">Transmembrane</keyword>
<feature type="transmembrane region" description="Helical" evidence="1">
    <location>
        <begin position="51"/>
        <end position="67"/>
    </location>
</feature>
<dbReference type="WBParaSite" id="jg19345">
    <property type="protein sequence ID" value="jg19345"/>
    <property type="gene ID" value="jg19345"/>
</dbReference>
<evidence type="ECO:0000256" key="1">
    <source>
        <dbReference type="SAM" id="Phobius"/>
    </source>
</evidence>